<organism evidence="3">
    <name type="scientific">freshwater metagenome</name>
    <dbReference type="NCBI Taxonomy" id="449393"/>
    <lineage>
        <taxon>unclassified sequences</taxon>
        <taxon>metagenomes</taxon>
        <taxon>ecological metagenomes</taxon>
    </lineage>
</organism>
<reference evidence="3" key="1">
    <citation type="submission" date="2020-05" db="EMBL/GenBank/DDBJ databases">
        <authorList>
            <person name="Chiriac C."/>
            <person name="Salcher M."/>
            <person name="Ghai R."/>
            <person name="Kavagutti S V."/>
        </authorList>
    </citation>
    <scope>NUCLEOTIDE SEQUENCE</scope>
</reference>
<protein>
    <submittedName>
        <fullName evidence="3">Unannotated protein</fullName>
    </submittedName>
</protein>
<accession>A0A6J7CBG9</accession>
<gene>
    <name evidence="3" type="ORF">UFOPK3267_02405</name>
</gene>
<dbReference type="EMBL" id="CAFBIY010000169">
    <property type="protein sequence ID" value="CAB4852883.1"/>
    <property type="molecule type" value="Genomic_DNA"/>
</dbReference>
<evidence type="ECO:0000313" key="3">
    <source>
        <dbReference type="EMBL" id="CAB4852883.1"/>
    </source>
</evidence>
<evidence type="ECO:0000256" key="1">
    <source>
        <dbReference type="SAM" id="MobiDB-lite"/>
    </source>
</evidence>
<feature type="region of interest" description="Disordered" evidence="1">
    <location>
        <begin position="42"/>
        <end position="62"/>
    </location>
</feature>
<feature type="compositionally biased region" description="Gly residues" evidence="1">
    <location>
        <begin position="42"/>
        <end position="54"/>
    </location>
</feature>
<feature type="domain" description="Putative mannosyltransferase YkcA/B-like C-terminal" evidence="2">
    <location>
        <begin position="1"/>
        <end position="70"/>
    </location>
</feature>
<proteinExistence type="predicted"/>
<evidence type="ECO:0000259" key="2">
    <source>
        <dbReference type="Pfam" id="PF24878"/>
    </source>
</evidence>
<sequence length="88" mass="8773">MAIGGFNGTDQWPTLEVFQQMVADGTIHYFVASGGMGGAMGGPGGGGAMGGPGGANNTSSTSGQISSWVTATFQTVTVGSETFYDLTK</sequence>
<dbReference type="InterPro" id="IPR056785">
    <property type="entry name" value="YkcA/B-like_C"/>
</dbReference>
<name>A0A6J7CBG9_9ZZZZ</name>
<dbReference type="AlphaFoldDB" id="A0A6J7CBG9"/>
<dbReference type="Pfam" id="PF24878">
    <property type="entry name" value="YkcB_C"/>
    <property type="match status" value="1"/>
</dbReference>